<dbReference type="InterPro" id="IPR035897">
    <property type="entry name" value="Toll_tir_struct_dom_sf"/>
</dbReference>
<accession>A0A820VU35</accession>
<evidence type="ECO:0000313" key="4">
    <source>
        <dbReference type="Proteomes" id="UP000663838"/>
    </source>
</evidence>
<comment type="caution">
    <text evidence="3">The sequence shown here is derived from an EMBL/GenBank/DDBJ whole genome shotgun (WGS) entry which is preliminary data.</text>
</comment>
<organism evidence="3 4">
    <name type="scientific">Rotaria socialis</name>
    <dbReference type="NCBI Taxonomy" id="392032"/>
    <lineage>
        <taxon>Eukaryota</taxon>
        <taxon>Metazoa</taxon>
        <taxon>Spiralia</taxon>
        <taxon>Gnathifera</taxon>
        <taxon>Rotifera</taxon>
        <taxon>Eurotatoria</taxon>
        <taxon>Bdelloidea</taxon>
        <taxon>Philodinida</taxon>
        <taxon>Philodinidae</taxon>
        <taxon>Rotaria</taxon>
    </lineage>
</organism>
<dbReference type="AlphaFoldDB" id="A0A820VU35"/>
<protein>
    <recommendedName>
        <fullName evidence="2">TIR domain-containing protein</fullName>
    </recommendedName>
</protein>
<dbReference type="InterPro" id="IPR000157">
    <property type="entry name" value="TIR_dom"/>
</dbReference>
<dbReference type="Proteomes" id="UP000663838">
    <property type="component" value="Unassembled WGS sequence"/>
</dbReference>
<dbReference type="SUPFAM" id="SSF52200">
    <property type="entry name" value="Toll/Interleukin receptor TIR domain"/>
    <property type="match status" value="1"/>
</dbReference>
<evidence type="ECO:0000313" key="3">
    <source>
        <dbReference type="EMBL" id="CAF4507228.1"/>
    </source>
</evidence>
<dbReference type="Gene3D" id="3.40.50.10140">
    <property type="entry name" value="Toll/interleukin-1 receptor homology (TIR) domain"/>
    <property type="match status" value="1"/>
</dbReference>
<dbReference type="InterPro" id="IPR016024">
    <property type="entry name" value="ARM-type_fold"/>
</dbReference>
<feature type="region of interest" description="Disordered" evidence="1">
    <location>
        <begin position="358"/>
        <end position="377"/>
    </location>
</feature>
<dbReference type="GO" id="GO:0007165">
    <property type="term" value="P:signal transduction"/>
    <property type="evidence" value="ECO:0007669"/>
    <property type="project" value="InterPro"/>
</dbReference>
<evidence type="ECO:0000259" key="2">
    <source>
        <dbReference type="Pfam" id="PF13676"/>
    </source>
</evidence>
<dbReference type="PANTHER" id="PTHR46270:SF2">
    <property type="entry name" value="TIR DOMAIN-CONTAINING PROTEIN"/>
    <property type="match status" value="1"/>
</dbReference>
<dbReference type="EMBL" id="CAJOBS010000145">
    <property type="protein sequence ID" value="CAF4507228.1"/>
    <property type="molecule type" value="Genomic_DNA"/>
</dbReference>
<sequence>MATIEKLYLFKCPSFITSYKSSCLGETMENLLATMLPNYETILNKIVPSANNWNQTTSQTVDQLFEIINYGADKFPKSATLASELLKLIDHVFALVNEPLFYDNLQKASSIETTFVDTTIRFLRNIIKDVKAMPNPGRLLSTIIESIEKTFFGKPETTTSIEQLLEALQGLIQYDQIKDEILKQDNIPFILECTNKLMKRPLILTFEMLWSLAFSDDISSVLRTNSNFLDKIQSIAKDNKDTSVKKVIDGLIWKLAQVMNAMADAVENSEFVLVCMSDSYKQSTYCQAEAEYAFGCKRRLVPLKVRPRYRAAGCYKLREYSILNNELNSMHTSKLCITAYSRFLTIIGEIINVPSSAPNTSSSSSSTSSPSATLPSPPTATAITTATTIANHNPLKPLSGMPFVPAPNLVTSYDFSIVTNISALDTFKMADHYSSQLLILDLLRRRMMNTY</sequence>
<dbReference type="PANTHER" id="PTHR46270">
    <property type="entry name" value="ARMADILLO-TYPE FOLD-RELATED"/>
    <property type="match status" value="1"/>
</dbReference>
<dbReference type="Pfam" id="PF13676">
    <property type="entry name" value="TIR_2"/>
    <property type="match status" value="1"/>
</dbReference>
<feature type="domain" description="TIR" evidence="2">
    <location>
        <begin position="257"/>
        <end position="307"/>
    </location>
</feature>
<gene>
    <name evidence="3" type="ORF">TOA249_LOCUS3953</name>
</gene>
<reference evidence="3" key="1">
    <citation type="submission" date="2021-02" db="EMBL/GenBank/DDBJ databases">
        <authorList>
            <person name="Nowell W R."/>
        </authorList>
    </citation>
    <scope>NUCLEOTIDE SEQUENCE</scope>
</reference>
<name>A0A820VU35_9BILA</name>
<dbReference type="SUPFAM" id="SSF48371">
    <property type="entry name" value="ARM repeat"/>
    <property type="match status" value="1"/>
</dbReference>
<evidence type="ECO:0000256" key="1">
    <source>
        <dbReference type="SAM" id="MobiDB-lite"/>
    </source>
</evidence>
<proteinExistence type="predicted"/>